<feature type="signal peptide" evidence="1">
    <location>
        <begin position="1"/>
        <end position="26"/>
    </location>
</feature>
<name>A0A4Z1CQV8_9RHOB</name>
<proteinExistence type="predicted"/>
<sequence>MTSLSRYTLSTILAGSVVLTAPVAFASSHREAPATAGMPRVDATDFYMFRSYEPGREDFVTLIANYNPVQAPYGGPNYFALDNDAIYEIHIDNTGDAVEDLTFQFSFDSALANEGNGITLRVGDQDVAIPLRQAGQLGNRPNDPNINETESYTVTMVQGDRRSGTRTPITRGGNDSARFVKPIDNIGNKTIPDYAAYANAHIYPIRVPGCTGQGRVFVGQRAEAFAVNLGEIFDLVNLVPIQGAANPTWPQYSTATPFPGGITQDRANDDLVDKANVTSIAMELPISCLTGEGNGVIGGWTTASLPQARLLDPSPTYNGTASQGGAFVQVSRLSAPLVNEVVIGLPDKNLFNAAQPTQDSALATYVTNPTLPALLNLLFRDAVNATLGTDIENLAPTNLPRTDLVTAFLTGFPGVNQLATVTPSEMMRLNTAIPATPRAQQNAFGVVAEDLAGFPNGRRPADDTVDIALRVVMGALCHPLPLGAELGIPGAVQGTPSDLVNLGICEPEDAAVGNVPFTDGAPITAAELQNAFPYLNAPIPGSPNN</sequence>
<evidence type="ECO:0000313" key="2">
    <source>
        <dbReference type="EMBL" id="QDA36468.1"/>
    </source>
</evidence>
<dbReference type="Proteomes" id="UP000297972">
    <property type="component" value="Unassembled WGS sequence"/>
</dbReference>
<protein>
    <submittedName>
        <fullName evidence="3">DUF4331 domain-containing protein</fullName>
    </submittedName>
</protein>
<evidence type="ECO:0000313" key="3">
    <source>
        <dbReference type="EMBL" id="TGN67544.1"/>
    </source>
</evidence>
<dbReference type="OrthoDB" id="525451at2"/>
<dbReference type="AlphaFoldDB" id="A0A4Z1CQV8"/>
<gene>
    <name evidence="2" type="ORF">E4191_20425</name>
    <name evidence="3" type="ORF">E4L95_04490</name>
</gene>
<keyword evidence="5" id="KW-1185">Reference proteome</keyword>
<dbReference type="EMBL" id="SRPG01000027">
    <property type="protein sequence ID" value="TGN67544.1"/>
    <property type="molecule type" value="Genomic_DNA"/>
</dbReference>
<dbReference type="InterPro" id="IPR025566">
    <property type="entry name" value="DUF4331"/>
</dbReference>
<dbReference type="KEGG" id="plia:E4191_20425"/>
<accession>A0A4Z1CQV8</accession>
<evidence type="ECO:0000313" key="5">
    <source>
        <dbReference type="Proteomes" id="UP000297972"/>
    </source>
</evidence>
<dbReference type="RefSeq" id="WP_135816598.1">
    <property type="nucleotide sequence ID" value="NZ_CP040763.1"/>
</dbReference>
<organism evidence="3 5">
    <name type="scientific">Paracoccus liaowanqingii</name>
    <dbReference type="NCBI Taxonomy" id="2560053"/>
    <lineage>
        <taxon>Bacteria</taxon>
        <taxon>Pseudomonadati</taxon>
        <taxon>Pseudomonadota</taxon>
        <taxon>Alphaproteobacteria</taxon>
        <taxon>Rhodobacterales</taxon>
        <taxon>Paracoccaceae</taxon>
        <taxon>Paracoccus</taxon>
    </lineage>
</organism>
<dbReference type="Pfam" id="PF14224">
    <property type="entry name" value="DUF4331"/>
    <property type="match status" value="1"/>
</dbReference>
<evidence type="ECO:0000313" key="4">
    <source>
        <dbReference type="Proteomes" id="UP000296374"/>
    </source>
</evidence>
<geneLocation type="plasmid" evidence="2 4">
    <name>unnamed4</name>
</geneLocation>
<dbReference type="EMBL" id="CP040763">
    <property type="protein sequence ID" value="QDA36468.1"/>
    <property type="molecule type" value="Genomic_DNA"/>
</dbReference>
<reference evidence="2" key="3">
    <citation type="journal article" date="2020" name="Int. J. Syst. Evol. Microbiol.">
        <title>Paracoccus liaowanqingii sp. nov., isolated from Tibetan antelope (Pantholops hodgsonii).</title>
        <authorList>
            <person name="Li J."/>
            <person name="Lu S."/>
            <person name="Jin D."/>
            <person name="Yang J."/>
            <person name="Lai X.H."/>
            <person name="Huang Y."/>
            <person name="Tian Z."/>
            <person name="Dong K."/>
            <person name="Zhang S."/>
            <person name="Lei W."/>
            <person name="Pu J."/>
            <person name="Zhang G."/>
            <person name="Wu X."/>
            <person name="Huang Y."/>
            <person name="Ren Z."/>
            <person name="Wang S."/>
            <person name="Xu J."/>
        </authorList>
    </citation>
    <scope>NUCLEOTIDE SEQUENCE</scope>
    <source>
        <strain evidence="2">2251</strain>
    </source>
</reference>
<evidence type="ECO:0000256" key="1">
    <source>
        <dbReference type="SAM" id="SignalP"/>
    </source>
</evidence>
<dbReference type="Proteomes" id="UP000296374">
    <property type="component" value="Plasmid unnamed4"/>
</dbReference>
<keyword evidence="2" id="KW-0614">Plasmid</keyword>
<accession>A0A4Y5SUB0</accession>
<feature type="chain" id="PRO_5041610742" evidence="1">
    <location>
        <begin position="27"/>
        <end position="545"/>
    </location>
</feature>
<reference evidence="4" key="2">
    <citation type="submission" date="2019-05" db="EMBL/GenBank/DDBJ databases">
        <title>Tamlana fucoidanivorans sp. nov., isolated from the surface of algae collected from Fujian province in China.</title>
        <authorList>
            <person name="Li J."/>
        </authorList>
    </citation>
    <scope>NUCLEOTIDE SEQUENCE [LARGE SCALE GENOMIC DNA]</scope>
    <source>
        <strain evidence="4">2251</strain>
        <plasmid evidence="4">unnamed4</plasmid>
    </source>
</reference>
<keyword evidence="1" id="KW-0732">Signal</keyword>
<reference evidence="3 5" key="1">
    <citation type="submission" date="2019-03" db="EMBL/GenBank/DDBJ databases">
        <authorList>
            <person name="Li J."/>
        </authorList>
    </citation>
    <scope>NUCLEOTIDE SEQUENCE [LARGE SCALE GENOMIC DNA]</scope>
    <source>
        <strain evidence="3 5">3058</strain>
    </source>
</reference>